<accession>A0A7C4H9Z8</accession>
<organism evidence="2">
    <name type="scientific">Staphylothermus marinus</name>
    <dbReference type="NCBI Taxonomy" id="2280"/>
    <lineage>
        <taxon>Archaea</taxon>
        <taxon>Thermoproteota</taxon>
        <taxon>Thermoprotei</taxon>
        <taxon>Desulfurococcales</taxon>
        <taxon>Desulfurococcaceae</taxon>
        <taxon>Staphylothermus</taxon>
    </lineage>
</organism>
<dbReference type="Pfam" id="PF10015">
    <property type="entry name" value="ThermoDBP-RP_arch"/>
    <property type="match status" value="1"/>
</dbReference>
<feature type="domain" description="Thermo-DBP-RP2-like C-terminal" evidence="1">
    <location>
        <begin position="120"/>
        <end position="218"/>
    </location>
</feature>
<dbReference type="AlphaFoldDB" id="A0A7C4H9Z8"/>
<evidence type="ECO:0000259" key="1">
    <source>
        <dbReference type="Pfam" id="PF20754"/>
    </source>
</evidence>
<proteinExistence type="predicted"/>
<evidence type="ECO:0000313" key="2">
    <source>
        <dbReference type="EMBL" id="HGM59225.1"/>
    </source>
</evidence>
<dbReference type="EMBL" id="DTBJ01000056">
    <property type="protein sequence ID" value="HGM59225.1"/>
    <property type="molecule type" value="Genomic_DNA"/>
</dbReference>
<dbReference type="InterPro" id="IPR049325">
    <property type="entry name" value="Thermo-DBP2-like_C"/>
</dbReference>
<dbReference type="Pfam" id="PF20754">
    <property type="entry name" value="Thermo-DBP"/>
    <property type="match status" value="1"/>
</dbReference>
<reference evidence="2" key="1">
    <citation type="journal article" date="2020" name="mSystems">
        <title>Genome- and Community-Level Interaction Insights into Carbon Utilization and Element Cycling Functions of Hydrothermarchaeota in Hydrothermal Sediment.</title>
        <authorList>
            <person name="Zhou Z."/>
            <person name="Liu Y."/>
            <person name="Xu W."/>
            <person name="Pan J."/>
            <person name="Luo Z.H."/>
            <person name="Li M."/>
        </authorList>
    </citation>
    <scope>NUCLEOTIDE SEQUENCE [LARGE SCALE GENOMIC DNA]</scope>
    <source>
        <strain evidence="2">SpSt-642</strain>
    </source>
</reference>
<comment type="caution">
    <text evidence="2">The sequence shown here is derived from an EMBL/GenBank/DDBJ whole genome shotgun (WGS) entry which is preliminary data.</text>
</comment>
<protein>
    <submittedName>
        <fullName evidence="2">DUF2258 domain-containing protein</fullName>
    </submittedName>
</protein>
<name>A0A7C4H9Z8_STAMA</name>
<gene>
    <name evidence="2" type="ORF">ENU14_06560</name>
</gene>
<sequence>MPRLNTGLIYAAIYADKIRKTVFAQLKEFARDKEVAKKINYYVARLNRALFTLLIEDIKLSKDDGIKIMIDYEFDEVNKSITWKWDTLQIVVYKKMPEDQIKVYLEKFIPIAEELSTGIVSYSIEKIGETIDGDLIYAIKIGDKEIGAVSIYVLNGNKAILKKASILEPTPVHFEKTVIDYAGKSLEDALKEELGKVIQKGIHTSYDEAIRIINALREKVKLEPLSKVEESE</sequence>
<dbReference type="InterPro" id="IPR017140">
    <property type="entry name" value="ThermoDBP-RPs_arc"/>
</dbReference>